<evidence type="ECO:0000256" key="1">
    <source>
        <dbReference type="ARBA" id="ARBA00006699"/>
    </source>
</evidence>
<keyword evidence="5" id="KW-0456">Lyase</keyword>
<dbReference type="STRING" id="512564.MCRO_0392"/>
<evidence type="ECO:0000259" key="4">
    <source>
        <dbReference type="Pfam" id="PF08124"/>
    </source>
</evidence>
<reference evidence="5 6" key="3">
    <citation type="journal article" date="2011" name="J. Bacteriol.">
        <title>Genome sequences of Mycoplasma alligatoris A21JP2T and Mycoplasma crocodyli MP145T.</title>
        <authorList>
            <person name="Brown D.R."/>
            <person name="Farmerie W.G."/>
            <person name="May M."/>
            <person name="Benders G.A."/>
            <person name="Durkin A.S."/>
            <person name="Hlavinka K."/>
            <person name="Hostetler J."/>
            <person name="Jackson J."/>
            <person name="Johnson J."/>
            <person name="Miller R.H."/>
            <person name="Paralanov V."/>
            <person name="Radune D."/>
            <person name="Szczypinski B."/>
            <person name="Glass J.I."/>
        </authorList>
    </citation>
    <scope>NUCLEOTIDE SEQUENCE [LARGE SCALE GENOMIC DNA]</scope>
    <source>
        <strain evidence="6">ATCC 51981 / MP145</strain>
    </source>
</reference>
<reference key="2">
    <citation type="submission" date="2010-03" db="EMBL/GenBank/DDBJ databases">
        <authorList>
            <person name="Ma Z."/>
            <person name="Wang X."/>
            <person name="Liu H."/>
        </authorList>
    </citation>
    <scope>NUCLEOTIDE SEQUENCE</scope>
    <source>
        <strain>MP145</strain>
    </source>
</reference>
<keyword evidence="6" id="KW-1185">Reference proteome</keyword>
<dbReference type="InterPro" id="IPR003159">
    <property type="entry name" value="Lyase_8_central_dom"/>
</dbReference>
<dbReference type="Gene3D" id="2.70.98.10">
    <property type="match status" value="1"/>
</dbReference>
<dbReference type="InterPro" id="IPR012970">
    <property type="entry name" value="Lyase_8_alpha_N"/>
</dbReference>
<dbReference type="SUPFAM" id="SSF74650">
    <property type="entry name" value="Galactose mutarotase-like"/>
    <property type="match status" value="1"/>
</dbReference>
<dbReference type="InterPro" id="IPR008929">
    <property type="entry name" value="Chondroitin_lyas"/>
</dbReference>
<name>D5E5I1_MYCCM</name>
<dbReference type="InterPro" id="IPR038970">
    <property type="entry name" value="Lyase_8"/>
</dbReference>
<feature type="active site" evidence="2">
    <location>
        <position position="629"/>
    </location>
</feature>
<dbReference type="SUPFAM" id="SSF48230">
    <property type="entry name" value="Chondroitin AC/alginate lyase"/>
    <property type="match status" value="1"/>
</dbReference>
<dbReference type="Proteomes" id="UP000001845">
    <property type="component" value="Chromosome"/>
</dbReference>
<evidence type="ECO:0000313" key="5">
    <source>
        <dbReference type="EMBL" id="ADE19838.1"/>
    </source>
</evidence>
<dbReference type="RefSeq" id="WP_013054614.1">
    <property type="nucleotide sequence ID" value="NC_014014.1"/>
</dbReference>
<dbReference type="PANTHER" id="PTHR38481">
    <property type="entry name" value="HYALURONATE LYASE"/>
    <property type="match status" value="1"/>
</dbReference>
<dbReference type="InterPro" id="IPR011013">
    <property type="entry name" value="Gal_mutarotase_sf_dom"/>
</dbReference>
<dbReference type="Pfam" id="PF02278">
    <property type="entry name" value="Lyase_8"/>
    <property type="match status" value="1"/>
</dbReference>
<evidence type="ECO:0000256" key="2">
    <source>
        <dbReference type="PIRSR" id="PIRSR638970-1"/>
    </source>
</evidence>
<dbReference type="InterPro" id="IPR014718">
    <property type="entry name" value="GH-type_carb-bd"/>
</dbReference>
<dbReference type="Pfam" id="PF08124">
    <property type="entry name" value="Lyase_8_N"/>
    <property type="match status" value="1"/>
</dbReference>
<dbReference type="GO" id="GO:0030246">
    <property type="term" value="F:carbohydrate binding"/>
    <property type="evidence" value="ECO:0007669"/>
    <property type="project" value="InterPro"/>
</dbReference>
<dbReference type="Gene3D" id="1.50.10.100">
    <property type="entry name" value="Chondroitin AC/alginate lyase"/>
    <property type="match status" value="1"/>
</dbReference>
<comment type="similarity">
    <text evidence="1">Belongs to the polysaccharide lyase 8 family.</text>
</comment>
<dbReference type="OrthoDB" id="6636047at2"/>
<evidence type="ECO:0000313" key="6">
    <source>
        <dbReference type="Proteomes" id="UP000001845"/>
    </source>
</evidence>
<accession>D5E5I1</accession>
<evidence type="ECO:0000259" key="3">
    <source>
        <dbReference type="Pfam" id="PF02278"/>
    </source>
</evidence>
<feature type="domain" description="Polysaccharide lyase 8 N-terminal alpha-helical" evidence="4">
    <location>
        <begin position="436"/>
        <end position="731"/>
    </location>
</feature>
<protein>
    <submittedName>
        <fullName evidence="5">Broad-specificity glycosaminoglycan lyase (Family 8 polysaccharide lyase)</fullName>
        <ecNumber evidence="5">4.2.2.-</ecNumber>
    </submittedName>
</protein>
<dbReference type="KEGG" id="mcd:MCRO_0392"/>
<reference evidence="6" key="1">
    <citation type="submission" date="2010-03" db="EMBL/GenBank/DDBJ databases">
        <title>The complete genome of Mycoplasma crocodyli MP145.</title>
        <authorList>
            <person name="Glass J.I."/>
            <person name="Durkin A.S."/>
            <person name="Hostetler J."/>
            <person name="Jackson J."/>
            <person name="Johnson J."/>
            <person name="May M.A."/>
            <person name="Paralanov V."/>
            <person name="Radune D."/>
            <person name="Szczypinski B."/>
            <person name="Brown D.R."/>
        </authorList>
    </citation>
    <scope>NUCLEOTIDE SEQUENCE [LARGE SCALE GENOMIC DNA]</scope>
    <source>
        <strain evidence="6">ATCC 51981 / MP145</strain>
    </source>
</reference>
<organism evidence="5 6">
    <name type="scientific">Mycoplasma crocodyli (strain ATCC 51981 / MP145)</name>
    <dbReference type="NCBI Taxonomy" id="512564"/>
    <lineage>
        <taxon>Bacteria</taxon>
        <taxon>Bacillati</taxon>
        <taxon>Mycoplasmatota</taxon>
        <taxon>Mollicutes</taxon>
        <taxon>Mycoplasmataceae</taxon>
        <taxon>Mycoplasma</taxon>
    </lineage>
</organism>
<gene>
    <name evidence="5" type="ordered locus">MCRO_0392</name>
</gene>
<feature type="active site" evidence="2">
    <location>
        <position position="693"/>
    </location>
</feature>
<dbReference type="EMBL" id="CP001991">
    <property type="protein sequence ID" value="ADE19838.1"/>
    <property type="molecule type" value="Genomic_DNA"/>
</dbReference>
<dbReference type="EC" id="4.2.2.-" evidence="5"/>
<proteinExistence type="inferred from homology"/>
<dbReference type="PROSITE" id="PS51257">
    <property type="entry name" value="PROKAR_LIPOPROTEIN"/>
    <property type="match status" value="1"/>
</dbReference>
<dbReference type="GO" id="GO:0005576">
    <property type="term" value="C:extracellular region"/>
    <property type="evidence" value="ECO:0007669"/>
    <property type="project" value="InterPro"/>
</dbReference>
<dbReference type="GO" id="GO:0016837">
    <property type="term" value="F:carbon-oxygen lyase activity, acting on polysaccharides"/>
    <property type="evidence" value="ECO:0007669"/>
    <property type="project" value="UniProtKB-ARBA"/>
</dbReference>
<dbReference type="eggNOG" id="COG5492">
    <property type="taxonomic scope" value="Bacteria"/>
</dbReference>
<feature type="active site" evidence="2">
    <location>
        <position position="638"/>
    </location>
</feature>
<sequence length="1298" mass="149642">MKISKKLLIIGSMGILPVSIMSTISCVNNIADYKWKSTDQYGKPVPLYAKDLHKYLIFEPILESINSISASTAVKLLNNADIDMKMNALKSFAKLQNDYLPTDFEYSLVAKEDHKSSNSIVVEINVREKKNGSKDTILLNLDGFKNETRLDLEQQKIINNNILEVNGLKYLIDDIDLSKLSTVELKNRTNAYSWSKKMVDKYKTKKFSKNPLANFFYSSTFDNGIKKVELTNNIVTKSFMTIVNNDSNVLDNITKAENVDKKDIDNIINFIKSEDTKIKLESNYKDTEKVNQSIQDIIKNIYNSPIKKDAKTSFIKTFLNVVLINHFKELSDFINKNLNSKTLDTKLSEMLKEVKKDLETLSSASQLNNLENYKKLFDKIHQLYKLSLEATNKENALNIQNAEFNAIEGANDLIYKKETQVVKNSETDVIVDPGYSDAPKVRTVIQKLLYISQAYLINEKNNSLYKNEELKNIISEIMDDFATKYFFAGQQQFVNWWFYEIGIPRDLTKLLGVLNKVFENEFTSSDEKVKKGIEEKFEHWSAGINYFLPNARYGGAAKTAIINYVPVTKKRVQTGANVIDTAKPIIATGILNKNVFQIEDALMAMYDNLFREFVKNKDGFYRDGSFIQHDNLPYAGSYGEVLYTGIADIFKYFENSKFDLSKDKRFERIYKFTELAVMPYMFKMSISDGLSGRSIVRLGHGDKQKGMNILGALTIIAKNAPELYKARLVNFIIDQVSSFTETDLKSFAKTYKIRDLYLNNLIDYLKMNKLPELARDKEDWEFYESTYFNTFNEPSTITNSLNNKSNTPVGIDLAEYNNGLVFSKNQDRYVWKNKDFMFNINLHGRTVGFPEATLGENLESYYYSDGATLLHTSKNNNPYKNEYWTVINPELIPGTSSLHTSQFNKIYSYNFPDNLGPDTTKWNNPDLEKAYDDFINALRDKQKKIEDNLSLSTNKSFNNGIIFDGTGFVKAMVQNWNGGLITRKAYFMIDNQIITVGNVYYGNESGKIVTTTIENRLQENEKSAKFSETNINKKKTFLYSDSVTNEKNAYVILENNATHKLNHESKYPIIANFNRNLTKEKNKISRYYNTLSFDHTDNNKFSYSTIPNYDEANNKEYSQLLSNFKILVNNHDYIVASYKKIIDGKEVTNYYIASFVEENLSKKRKDLYGNYVGDDVEYQEKVKKGLFIPGLDTTIYLYDPTTLVIQKNDFTKKWKVITSSDTNKKNYEIYFDKDFINLENKEITNNKIDYTNQTNTEVKMFKKNNSQTGFGIFNGFALSNDIKHNTWFIIEEKSTNEK</sequence>
<dbReference type="GO" id="GO:0005975">
    <property type="term" value="P:carbohydrate metabolic process"/>
    <property type="evidence" value="ECO:0007669"/>
    <property type="project" value="InterPro"/>
</dbReference>
<dbReference type="HOGENOM" id="CLU_275682_0_0_14"/>
<feature type="domain" description="Polysaccharide lyase family 8 central" evidence="3">
    <location>
        <begin position="825"/>
        <end position="1109"/>
    </location>
</feature>
<dbReference type="PANTHER" id="PTHR38481:SF1">
    <property type="entry name" value="HYALURONATE LYASE"/>
    <property type="match status" value="1"/>
</dbReference>
<dbReference type="CAZy" id="PL8">
    <property type="family name" value="Polysaccharide Lyase Family 8"/>
</dbReference>